<evidence type="ECO:0000256" key="2">
    <source>
        <dbReference type="ARBA" id="ARBA00005814"/>
    </source>
</evidence>
<dbReference type="FunFam" id="3.40.50.300:FF:000337">
    <property type="entry name" value="ABC transporter G family member 22"/>
    <property type="match status" value="1"/>
</dbReference>
<evidence type="ECO:0000313" key="11">
    <source>
        <dbReference type="EMBL" id="KAK7362894.1"/>
    </source>
</evidence>
<keyword evidence="7 9" id="KW-1133">Transmembrane helix</keyword>
<proteinExistence type="inferred from homology"/>
<dbReference type="GO" id="GO:0140359">
    <property type="term" value="F:ABC-type transporter activity"/>
    <property type="evidence" value="ECO:0007669"/>
    <property type="project" value="InterPro"/>
</dbReference>
<dbReference type="Proteomes" id="UP001367508">
    <property type="component" value="Unassembled WGS sequence"/>
</dbReference>
<dbReference type="GO" id="GO:0005524">
    <property type="term" value="F:ATP binding"/>
    <property type="evidence" value="ECO:0007669"/>
    <property type="project" value="UniProtKB-KW"/>
</dbReference>
<evidence type="ECO:0000256" key="3">
    <source>
        <dbReference type="ARBA" id="ARBA00022448"/>
    </source>
</evidence>
<dbReference type="InterPro" id="IPR003593">
    <property type="entry name" value="AAA+_ATPase"/>
</dbReference>
<comment type="similarity">
    <text evidence="2">Belongs to the ABC transporter superfamily. ABCG family. Eye pigment precursor importer (TC 3.A.1.204) subfamily.</text>
</comment>
<dbReference type="Pfam" id="PF00005">
    <property type="entry name" value="ABC_tran"/>
    <property type="match status" value="1"/>
</dbReference>
<evidence type="ECO:0000256" key="8">
    <source>
        <dbReference type="ARBA" id="ARBA00023136"/>
    </source>
</evidence>
<dbReference type="Gene3D" id="3.40.50.300">
    <property type="entry name" value="P-loop containing nucleotide triphosphate hydrolases"/>
    <property type="match status" value="1"/>
</dbReference>
<dbReference type="SUPFAM" id="SSF52540">
    <property type="entry name" value="P-loop containing nucleoside triphosphate hydrolases"/>
    <property type="match status" value="1"/>
</dbReference>
<evidence type="ECO:0000256" key="4">
    <source>
        <dbReference type="ARBA" id="ARBA00022692"/>
    </source>
</evidence>
<evidence type="ECO:0000256" key="9">
    <source>
        <dbReference type="SAM" id="Phobius"/>
    </source>
</evidence>
<feature type="transmembrane region" description="Helical" evidence="9">
    <location>
        <begin position="419"/>
        <end position="436"/>
    </location>
</feature>
<feature type="transmembrane region" description="Helical" evidence="9">
    <location>
        <begin position="636"/>
        <end position="656"/>
    </location>
</feature>
<keyword evidence="6" id="KW-0067">ATP-binding</keyword>
<dbReference type="GO" id="GO:0005886">
    <property type="term" value="C:plasma membrane"/>
    <property type="evidence" value="ECO:0007669"/>
    <property type="project" value="TreeGrafter"/>
</dbReference>
<dbReference type="InterPro" id="IPR017871">
    <property type="entry name" value="ABC_transporter-like_CS"/>
</dbReference>
<dbReference type="InterPro" id="IPR050352">
    <property type="entry name" value="ABCG_transporters"/>
</dbReference>
<dbReference type="PANTHER" id="PTHR48041">
    <property type="entry name" value="ABC TRANSPORTER G FAMILY MEMBER 28"/>
    <property type="match status" value="1"/>
</dbReference>
<name>A0AAN9MXJ9_CANGL</name>
<evidence type="ECO:0000256" key="5">
    <source>
        <dbReference type="ARBA" id="ARBA00022741"/>
    </source>
</evidence>
<keyword evidence="5" id="KW-0547">Nucleotide-binding</keyword>
<evidence type="ECO:0000256" key="7">
    <source>
        <dbReference type="ARBA" id="ARBA00022989"/>
    </source>
</evidence>
<feature type="transmembrane region" description="Helical" evidence="9">
    <location>
        <begin position="522"/>
        <end position="544"/>
    </location>
</feature>
<sequence length="663" mass="74283">MRRQLNNFSNLTNWHLNWELAQERLKVTTILHIHGYVAMCDDTMQKEMASENFYSEAKPNIYFKAHIPVTLKFEDVAYKIKSGKGKGLLCQKEASCEEKMVLKGINGVVFPGELLIILGPSGSGKTTLITALGGRLNDGITRGSITYNGKPLSKSMRRNLGFVTQHDVFYPHLSVTETLVFSALLRLPNSLSKEEKISSAKAVMNELDLNHCKDTIMGGSLLRGVSGGERKRVSIGQELLTNPSLLFVDEPTSGLDSTTARRIVLTLCELAKGGRTLVMTIHQPSSKLFYMFNKILLLSDGRSLYFGKGENVMHYFSSIGYAPSVAMNPTDFLLDLATGIYSGNSEEDTDATKQTLLSAFESNLASQVKMELQISRVSFHENLDGKFGQWRTSWCQQFTILVRRGFKERKYEQFSVHRIGYVLTLSFFAGLLWWQSRVDQKIQDLVGLLFYYTQFGGFFPMIQSILTFPHDREMIIKERSSYMYRLSCYFIASNLVDLPVQLALPTLFITITYWMGGLKASASIFFQTLAVVLLYALVSQSIGLAIGAMLVNKKKVAATVGAVVITLFILTNGYFVQNIPAFVSWIKFMSHSYYSYKLLLGSQFKDYDTYPCGPNVTCSVANYPTIKHVGTDKQGLSVAALMAMLVGYRLMAYFALKIATKQN</sequence>
<feature type="transmembrane region" description="Helical" evidence="9">
    <location>
        <begin position="489"/>
        <end position="516"/>
    </location>
</feature>
<dbReference type="InterPro" id="IPR043926">
    <property type="entry name" value="ABCG_dom"/>
</dbReference>
<feature type="domain" description="ABC transporter" evidence="10">
    <location>
        <begin position="71"/>
        <end position="325"/>
    </location>
</feature>
<keyword evidence="3" id="KW-0813">Transport</keyword>
<dbReference type="PROSITE" id="PS00211">
    <property type="entry name" value="ABC_TRANSPORTER_1"/>
    <property type="match status" value="1"/>
</dbReference>
<evidence type="ECO:0000256" key="1">
    <source>
        <dbReference type="ARBA" id="ARBA00004141"/>
    </source>
</evidence>
<dbReference type="PROSITE" id="PS50893">
    <property type="entry name" value="ABC_TRANSPORTER_2"/>
    <property type="match status" value="1"/>
</dbReference>
<comment type="subcellular location">
    <subcellularLocation>
        <location evidence="1">Membrane</location>
        <topology evidence="1">Multi-pass membrane protein</topology>
    </subcellularLocation>
</comment>
<keyword evidence="4 9" id="KW-0812">Transmembrane</keyword>
<reference evidence="11 12" key="1">
    <citation type="submission" date="2024-01" db="EMBL/GenBank/DDBJ databases">
        <title>The genomes of 5 underutilized Papilionoideae crops provide insights into root nodulation and disease resistanc.</title>
        <authorList>
            <person name="Jiang F."/>
        </authorList>
    </citation>
    <scope>NUCLEOTIDE SEQUENCE [LARGE SCALE GENOMIC DNA]</scope>
    <source>
        <strain evidence="11">LVBAO_FW01</strain>
        <tissue evidence="11">Leaves</tissue>
    </source>
</reference>
<feature type="transmembrane region" description="Helical" evidence="9">
    <location>
        <begin position="448"/>
        <end position="468"/>
    </location>
</feature>
<dbReference type="InterPro" id="IPR003439">
    <property type="entry name" value="ABC_transporter-like_ATP-bd"/>
</dbReference>
<dbReference type="CDD" id="cd03213">
    <property type="entry name" value="ABCG_EPDR"/>
    <property type="match status" value="1"/>
</dbReference>
<keyword evidence="12" id="KW-1185">Reference proteome</keyword>
<evidence type="ECO:0000256" key="6">
    <source>
        <dbReference type="ARBA" id="ARBA00022840"/>
    </source>
</evidence>
<dbReference type="PANTHER" id="PTHR48041:SF22">
    <property type="entry name" value="ABC TRANSPORTER G FAMILY MEMBER 9"/>
    <property type="match status" value="1"/>
</dbReference>
<dbReference type="SMART" id="SM00382">
    <property type="entry name" value="AAA"/>
    <property type="match status" value="1"/>
</dbReference>
<dbReference type="GO" id="GO:0016887">
    <property type="term" value="F:ATP hydrolysis activity"/>
    <property type="evidence" value="ECO:0007669"/>
    <property type="project" value="InterPro"/>
</dbReference>
<evidence type="ECO:0000259" key="10">
    <source>
        <dbReference type="PROSITE" id="PS50893"/>
    </source>
</evidence>
<comment type="caution">
    <text evidence="11">The sequence shown here is derived from an EMBL/GenBank/DDBJ whole genome shotgun (WGS) entry which is preliminary data.</text>
</comment>
<dbReference type="EMBL" id="JAYMYQ010000001">
    <property type="protein sequence ID" value="KAK7362894.1"/>
    <property type="molecule type" value="Genomic_DNA"/>
</dbReference>
<accession>A0AAN9MXJ9</accession>
<evidence type="ECO:0000313" key="12">
    <source>
        <dbReference type="Proteomes" id="UP001367508"/>
    </source>
</evidence>
<gene>
    <name evidence="11" type="ORF">VNO77_05019</name>
</gene>
<organism evidence="11 12">
    <name type="scientific">Canavalia gladiata</name>
    <name type="common">Sword bean</name>
    <name type="synonym">Dolichos gladiatus</name>
    <dbReference type="NCBI Taxonomy" id="3824"/>
    <lineage>
        <taxon>Eukaryota</taxon>
        <taxon>Viridiplantae</taxon>
        <taxon>Streptophyta</taxon>
        <taxon>Embryophyta</taxon>
        <taxon>Tracheophyta</taxon>
        <taxon>Spermatophyta</taxon>
        <taxon>Magnoliopsida</taxon>
        <taxon>eudicotyledons</taxon>
        <taxon>Gunneridae</taxon>
        <taxon>Pentapetalae</taxon>
        <taxon>rosids</taxon>
        <taxon>fabids</taxon>
        <taxon>Fabales</taxon>
        <taxon>Fabaceae</taxon>
        <taxon>Papilionoideae</taxon>
        <taxon>50 kb inversion clade</taxon>
        <taxon>NPAAA clade</taxon>
        <taxon>indigoferoid/millettioid clade</taxon>
        <taxon>Phaseoleae</taxon>
        <taxon>Canavalia</taxon>
    </lineage>
</organism>
<dbReference type="Pfam" id="PF19055">
    <property type="entry name" value="ABC2_membrane_7"/>
    <property type="match status" value="1"/>
</dbReference>
<protein>
    <recommendedName>
        <fullName evidence="10">ABC transporter domain-containing protein</fullName>
    </recommendedName>
</protein>
<dbReference type="InterPro" id="IPR027417">
    <property type="entry name" value="P-loop_NTPase"/>
</dbReference>
<keyword evidence="8 9" id="KW-0472">Membrane</keyword>
<dbReference type="InterPro" id="IPR013525">
    <property type="entry name" value="ABC2_TM"/>
</dbReference>
<feature type="transmembrane region" description="Helical" evidence="9">
    <location>
        <begin position="556"/>
        <end position="575"/>
    </location>
</feature>
<dbReference type="AlphaFoldDB" id="A0AAN9MXJ9"/>
<dbReference type="Pfam" id="PF01061">
    <property type="entry name" value="ABC2_membrane"/>
    <property type="match status" value="1"/>
</dbReference>